<dbReference type="AlphaFoldDB" id="A0A6C0DZU9"/>
<feature type="region of interest" description="Disordered" evidence="1">
    <location>
        <begin position="1"/>
        <end position="51"/>
    </location>
</feature>
<dbReference type="PROSITE" id="PS50231">
    <property type="entry name" value="RICIN_B_LECTIN"/>
    <property type="match status" value="1"/>
</dbReference>
<evidence type="ECO:0000259" key="2">
    <source>
        <dbReference type="SMART" id="SM00458"/>
    </source>
</evidence>
<dbReference type="SMART" id="SM00458">
    <property type="entry name" value="RICIN"/>
    <property type="match status" value="1"/>
</dbReference>
<dbReference type="InterPro" id="IPR035992">
    <property type="entry name" value="Ricin_B-like_lectins"/>
</dbReference>
<reference evidence="3" key="1">
    <citation type="journal article" date="2020" name="Nature">
        <title>Giant virus diversity and host interactions through global metagenomics.</title>
        <authorList>
            <person name="Schulz F."/>
            <person name="Roux S."/>
            <person name="Paez-Espino D."/>
            <person name="Jungbluth S."/>
            <person name="Walsh D.A."/>
            <person name="Denef V.J."/>
            <person name="McMahon K.D."/>
            <person name="Konstantinidis K.T."/>
            <person name="Eloe-Fadrosh E.A."/>
            <person name="Kyrpides N.C."/>
            <person name="Woyke T."/>
        </authorList>
    </citation>
    <scope>NUCLEOTIDE SEQUENCE</scope>
    <source>
        <strain evidence="3">GVMAG-M-3300023174-68</strain>
    </source>
</reference>
<feature type="compositionally biased region" description="Basic and acidic residues" evidence="1">
    <location>
        <begin position="9"/>
        <end position="27"/>
    </location>
</feature>
<evidence type="ECO:0000256" key="1">
    <source>
        <dbReference type="SAM" id="MobiDB-lite"/>
    </source>
</evidence>
<feature type="domain" description="Ricin B lectin" evidence="2">
    <location>
        <begin position="56"/>
        <end position="168"/>
    </location>
</feature>
<feature type="compositionally biased region" description="Basic and acidic residues" evidence="1">
    <location>
        <begin position="37"/>
        <end position="51"/>
    </location>
</feature>
<dbReference type="Gene3D" id="2.80.10.50">
    <property type="match status" value="2"/>
</dbReference>
<protein>
    <recommendedName>
        <fullName evidence="2">Ricin B lectin domain-containing protein</fullName>
    </recommendedName>
</protein>
<dbReference type="CDD" id="cd23415">
    <property type="entry name" value="beta-trefoil_Ricin_AH"/>
    <property type="match status" value="1"/>
</dbReference>
<organism evidence="3">
    <name type="scientific">viral metagenome</name>
    <dbReference type="NCBI Taxonomy" id="1070528"/>
    <lineage>
        <taxon>unclassified sequences</taxon>
        <taxon>metagenomes</taxon>
        <taxon>organismal metagenomes</taxon>
    </lineage>
</organism>
<evidence type="ECO:0000313" key="3">
    <source>
        <dbReference type="EMBL" id="QHT20695.1"/>
    </source>
</evidence>
<dbReference type="Pfam" id="PF00652">
    <property type="entry name" value="Ricin_B_lectin"/>
    <property type="match status" value="1"/>
</dbReference>
<sequence>MQQNAANAKKKEAEKKEAEQKEADRKQQMQKTQVQIKDVEAKATAEVKPEVTEKPKEVKKIVHRRTNKCVDSDGNSVYGGSCGSDYQKWTYENGIFKHMQSNKCLSFNNNEQKVIISDCNENDRFQKWTQNETLIKNNVTGRCLDGDGEKIYAGYCDTNNKFQQWDVLNF</sequence>
<dbReference type="InterPro" id="IPR000772">
    <property type="entry name" value="Ricin_B_lectin"/>
</dbReference>
<dbReference type="SUPFAM" id="SSF50370">
    <property type="entry name" value="Ricin B-like lectins"/>
    <property type="match status" value="1"/>
</dbReference>
<accession>A0A6C0DZU9</accession>
<name>A0A6C0DZU9_9ZZZZ</name>
<proteinExistence type="predicted"/>
<dbReference type="EMBL" id="MN739680">
    <property type="protein sequence ID" value="QHT20695.1"/>
    <property type="molecule type" value="Genomic_DNA"/>
</dbReference>